<dbReference type="PANTHER" id="PTHR23519:SF1">
    <property type="entry name" value="AUTOPHAGY-RELATED PROTEIN 22"/>
    <property type="match status" value="1"/>
</dbReference>
<evidence type="ECO:0000313" key="9">
    <source>
        <dbReference type="Proteomes" id="UP000516072"/>
    </source>
</evidence>
<gene>
    <name evidence="8" type="ORF">NSCAC_1081</name>
</gene>
<feature type="transmembrane region" description="Helical" evidence="6">
    <location>
        <begin position="193"/>
        <end position="211"/>
    </location>
</feature>
<dbReference type="InterPro" id="IPR024671">
    <property type="entry name" value="Atg22-like"/>
</dbReference>
<evidence type="ECO:0000313" key="8">
    <source>
        <dbReference type="EMBL" id="CAB1276265.1"/>
    </source>
</evidence>
<feature type="domain" description="Major facilitator superfamily (MFS) profile" evidence="7">
    <location>
        <begin position="193"/>
        <end position="432"/>
    </location>
</feature>
<accession>A0A7G1QA43</accession>
<dbReference type="InterPro" id="IPR050495">
    <property type="entry name" value="ATG22/LtaA_families"/>
</dbReference>
<dbReference type="PROSITE" id="PS50850">
    <property type="entry name" value="MFS"/>
    <property type="match status" value="1"/>
</dbReference>
<dbReference type="Gene3D" id="1.20.1250.20">
    <property type="entry name" value="MFS general substrate transporter like domains"/>
    <property type="match status" value="1"/>
</dbReference>
<evidence type="ECO:0000256" key="2">
    <source>
        <dbReference type="ARBA" id="ARBA00022448"/>
    </source>
</evidence>
<sequence length="432" mass="47385">MKKNTTTYPVSKAALFSWALYDWASSSFSAIITTFVFAAYFTKKVAENETIGSAQWGNTLGIAGMIIAFAGPILGAIADQSGQRKFWIFGFTALCIISTAFLWFIKPDSSYTWLALGLVGLATLGTEFASIFYNAMLPDLSGSKHIGRWSGWGWGIGYMGNVLCLIIALLIFIQKGEQWFGLHTESAEPVRATFLLVALWYFLFSLPLFLMTPDSRGIGKPISRAIKDGIGQLYSSIKNIRQYRYIVRFFIARIFYIEGLATLFTFGGVYAAGTFNMDEQNILLFGISLNITAAFGAGIFAWIDDRIGSKQAILIALIGLIVFGTLVLLVKTAKLFWLFGLLLGVFVGPAQAASRSFLAKTAPSTLRNEMFGLFALSGKVTSFLGPLLVGWSTYFSGSQRIGMSTIVIFFIIGFIIMCSVPNAESLNEEETI</sequence>
<comment type="subcellular location">
    <subcellularLocation>
        <location evidence="1">Endomembrane system</location>
        <topology evidence="1">Multi-pass membrane protein</topology>
    </subcellularLocation>
</comment>
<feature type="transmembrane region" description="Helical" evidence="6">
    <location>
        <begin position="20"/>
        <end position="41"/>
    </location>
</feature>
<dbReference type="GO" id="GO:0022857">
    <property type="term" value="F:transmembrane transporter activity"/>
    <property type="evidence" value="ECO:0007669"/>
    <property type="project" value="InterPro"/>
</dbReference>
<proteinExistence type="predicted"/>
<feature type="transmembrane region" description="Helical" evidence="6">
    <location>
        <begin position="312"/>
        <end position="330"/>
    </location>
</feature>
<dbReference type="GO" id="GO:0012505">
    <property type="term" value="C:endomembrane system"/>
    <property type="evidence" value="ECO:0007669"/>
    <property type="project" value="UniProtKB-SubCell"/>
</dbReference>
<evidence type="ECO:0000256" key="6">
    <source>
        <dbReference type="SAM" id="Phobius"/>
    </source>
</evidence>
<keyword evidence="9" id="KW-1185">Reference proteome</keyword>
<keyword evidence="4 6" id="KW-1133">Transmembrane helix</keyword>
<dbReference type="EMBL" id="LR778175">
    <property type="protein sequence ID" value="CAB1276265.1"/>
    <property type="molecule type" value="Genomic_DNA"/>
</dbReference>
<feature type="transmembrane region" description="Helical" evidence="6">
    <location>
        <begin position="401"/>
        <end position="420"/>
    </location>
</feature>
<evidence type="ECO:0000256" key="5">
    <source>
        <dbReference type="ARBA" id="ARBA00023136"/>
    </source>
</evidence>
<evidence type="ECO:0000256" key="4">
    <source>
        <dbReference type="ARBA" id="ARBA00022989"/>
    </source>
</evidence>
<dbReference type="AlphaFoldDB" id="A0A7G1QA43"/>
<feature type="transmembrane region" description="Helical" evidence="6">
    <location>
        <begin position="154"/>
        <end position="173"/>
    </location>
</feature>
<dbReference type="InterPro" id="IPR036259">
    <property type="entry name" value="MFS_trans_sf"/>
</dbReference>
<reference evidence="8 9" key="1">
    <citation type="submission" date="2020-03" db="EMBL/GenBank/DDBJ databases">
        <authorList>
            <person name="Picone N."/>
        </authorList>
    </citation>
    <scope>NUCLEOTIDE SEQUENCE [LARGE SCALE GENOMIC DNA]</scope>
    <source>
        <strain evidence="8">NSCAC1</strain>
    </source>
</reference>
<keyword evidence="5 6" id="KW-0472">Membrane</keyword>
<name>A0A7G1QA43_9GAMM</name>
<feature type="transmembrane region" description="Helical" evidence="6">
    <location>
        <begin position="111"/>
        <end position="133"/>
    </location>
</feature>
<evidence type="ECO:0000256" key="3">
    <source>
        <dbReference type="ARBA" id="ARBA00022692"/>
    </source>
</evidence>
<dbReference type="RefSeq" id="WP_197743812.1">
    <property type="nucleotide sequence ID" value="NZ_LR778175.1"/>
</dbReference>
<keyword evidence="3 6" id="KW-0812">Transmembrane</keyword>
<keyword evidence="2" id="KW-0813">Transport</keyword>
<feature type="transmembrane region" description="Helical" evidence="6">
    <location>
        <begin position="282"/>
        <end position="303"/>
    </location>
</feature>
<evidence type="ECO:0000259" key="7">
    <source>
        <dbReference type="PROSITE" id="PS50850"/>
    </source>
</evidence>
<dbReference type="InterPro" id="IPR020846">
    <property type="entry name" value="MFS_dom"/>
</dbReference>
<dbReference type="Pfam" id="PF11700">
    <property type="entry name" value="ATG22"/>
    <property type="match status" value="2"/>
</dbReference>
<feature type="transmembrane region" description="Helical" evidence="6">
    <location>
        <begin position="86"/>
        <end position="105"/>
    </location>
</feature>
<organism evidence="8 9">
    <name type="scientific">Candidatus Nitrosacidococcus tergens</name>
    <dbReference type="NCBI Taxonomy" id="553981"/>
    <lineage>
        <taxon>Bacteria</taxon>
        <taxon>Pseudomonadati</taxon>
        <taxon>Pseudomonadota</taxon>
        <taxon>Gammaproteobacteria</taxon>
        <taxon>Chromatiales</taxon>
        <taxon>Chromatiaceae</taxon>
        <taxon>Candidatus Nitrosacidococcus</taxon>
    </lineage>
</organism>
<dbReference type="PANTHER" id="PTHR23519">
    <property type="entry name" value="AUTOPHAGY-RELATED PROTEIN 22"/>
    <property type="match status" value="1"/>
</dbReference>
<protein>
    <submittedName>
        <fullName evidence="8">Major facilitator superfamily MFS_1</fullName>
    </submittedName>
</protein>
<feature type="transmembrane region" description="Helical" evidence="6">
    <location>
        <begin position="245"/>
        <end position="270"/>
    </location>
</feature>
<feature type="transmembrane region" description="Helical" evidence="6">
    <location>
        <begin position="53"/>
        <end position="74"/>
    </location>
</feature>
<feature type="transmembrane region" description="Helical" evidence="6">
    <location>
        <begin position="336"/>
        <end position="358"/>
    </location>
</feature>
<evidence type="ECO:0000256" key="1">
    <source>
        <dbReference type="ARBA" id="ARBA00004127"/>
    </source>
</evidence>
<dbReference type="Proteomes" id="UP000516072">
    <property type="component" value="Chromosome"/>
</dbReference>
<dbReference type="SUPFAM" id="SSF103473">
    <property type="entry name" value="MFS general substrate transporter"/>
    <property type="match status" value="1"/>
</dbReference>
<dbReference type="KEGG" id="ntg:NSCAC_1081"/>
<feature type="transmembrane region" description="Helical" evidence="6">
    <location>
        <begin position="370"/>
        <end position="389"/>
    </location>
</feature>